<organism evidence="2 3">
    <name type="scientific">Defluviitalea raffinosedens</name>
    <dbReference type="NCBI Taxonomy" id="1450156"/>
    <lineage>
        <taxon>Bacteria</taxon>
        <taxon>Bacillati</taxon>
        <taxon>Bacillota</taxon>
        <taxon>Clostridia</taxon>
        <taxon>Lachnospirales</taxon>
        <taxon>Defluviitaleaceae</taxon>
        <taxon>Defluviitalea</taxon>
    </lineage>
</organism>
<feature type="transmembrane region" description="Helical" evidence="1">
    <location>
        <begin position="54"/>
        <end position="77"/>
    </location>
</feature>
<evidence type="ECO:0000313" key="3">
    <source>
        <dbReference type="Proteomes" id="UP000483018"/>
    </source>
</evidence>
<dbReference type="InterPro" id="IPR009339">
    <property type="entry name" value="DUF998"/>
</dbReference>
<protein>
    <submittedName>
        <fullName evidence="2">DUF998 domain-containing protein</fullName>
    </submittedName>
</protein>
<feature type="transmembrane region" description="Helical" evidence="1">
    <location>
        <begin position="123"/>
        <end position="145"/>
    </location>
</feature>
<proteinExistence type="predicted"/>
<dbReference type="Pfam" id="PF06197">
    <property type="entry name" value="DUF998"/>
    <property type="match status" value="1"/>
</dbReference>
<reference evidence="2 3" key="1">
    <citation type="submission" date="2019-12" db="EMBL/GenBank/DDBJ databases">
        <title>Defluviitalea raffinosedens, isolated from a biogas fermenter, genome sequencing and characterization.</title>
        <authorList>
            <person name="Rettenmaier R."/>
            <person name="Schneider M."/>
            <person name="Neuhaus K."/>
            <person name="Liebl W."/>
            <person name="Zverlov V."/>
        </authorList>
    </citation>
    <scope>NUCLEOTIDE SEQUENCE [LARGE SCALE GENOMIC DNA]</scope>
    <source>
        <strain evidence="2 3">249c-K6</strain>
    </source>
</reference>
<dbReference type="RefSeq" id="WP_158741812.1">
    <property type="nucleotide sequence ID" value="NZ_JAFBEP010000036.1"/>
</dbReference>
<evidence type="ECO:0000313" key="2">
    <source>
        <dbReference type="EMBL" id="KAE9627804.1"/>
    </source>
</evidence>
<gene>
    <name evidence="2" type="ORF">GND95_14405</name>
</gene>
<name>A0A7C8HCV5_9FIRM</name>
<keyword evidence="1" id="KW-0812">Transmembrane</keyword>
<dbReference type="EMBL" id="WSLF01000023">
    <property type="protein sequence ID" value="KAE9627804.1"/>
    <property type="molecule type" value="Genomic_DNA"/>
</dbReference>
<keyword evidence="3" id="KW-1185">Reference proteome</keyword>
<comment type="caution">
    <text evidence="2">The sequence shown here is derived from an EMBL/GenBank/DDBJ whole genome shotgun (WGS) entry which is preliminary data.</text>
</comment>
<sequence length="217" mass="24235">MSSRTGFITKYGWYALLIAIIGDLLIPFILAPFYEGYSNTSMTISALGNSQSPVRSVFNIWMFIEGILFLAAIPALYDNYHKVSKILLFMTIIFIIIFAVGACILTCFFSVNESKDVVTAASIIHGVGSVIGFTLFLFVPLLLAILSFKGNDKITGIISVISFILAFLFFVLFILADKPEFSKTIAAKEGLWQRMNLLFMYLPLGYISLTNIYKLIR</sequence>
<dbReference type="Proteomes" id="UP000483018">
    <property type="component" value="Unassembled WGS sequence"/>
</dbReference>
<feature type="transmembrane region" description="Helical" evidence="1">
    <location>
        <begin position="196"/>
        <end position="216"/>
    </location>
</feature>
<feature type="transmembrane region" description="Helical" evidence="1">
    <location>
        <begin position="157"/>
        <end position="176"/>
    </location>
</feature>
<feature type="transmembrane region" description="Helical" evidence="1">
    <location>
        <begin position="12"/>
        <end position="34"/>
    </location>
</feature>
<keyword evidence="1" id="KW-1133">Transmembrane helix</keyword>
<dbReference type="OrthoDB" id="2067339at2"/>
<keyword evidence="1" id="KW-0472">Membrane</keyword>
<feature type="transmembrane region" description="Helical" evidence="1">
    <location>
        <begin position="86"/>
        <end position="111"/>
    </location>
</feature>
<dbReference type="AlphaFoldDB" id="A0A7C8HCV5"/>
<accession>A0A7C8HCV5</accession>
<evidence type="ECO:0000256" key="1">
    <source>
        <dbReference type="SAM" id="Phobius"/>
    </source>
</evidence>